<dbReference type="PROSITE" id="PS50110">
    <property type="entry name" value="RESPONSE_REGULATORY"/>
    <property type="match status" value="1"/>
</dbReference>
<dbReference type="SMART" id="SM00342">
    <property type="entry name" value="HTH_ARAC"/>
    <property type="match status" value="1"/>
</dbReference>
<evidence type="ECO:0000259" key="7">
    <source>
        <dbReference type="PROSITE" id="PS01124"/>
    </source>
</evidence>
<comment type="caution">
    <text evidence="9">The sequence shown here is derived from an EMBL/GenBank/DDBJ whole genome shotgun (WGS) entry which is preliminary data.</text>
</comment>
<gene>
    <name evidence="9" type="ORF">A4D02_31970</name>
</gene>
<dbReference type="Pfam" id="PF12833">
    <property type="entry name" value="HTH_18"/>
    <property type="match status" value="1"/>
</dbReference>
<evidence type="ECO:0000313" key="9">
    <source>
        <dbReference type="EMBL" id="OQP46174.1"/>
    </source>
</evidence>
<keyword evidence="1 4" id="KW-0597">Phosphoprotein</keyword>
<feature type="domain" description="Response regulatory" evidence="8">
    <location>
        <begin position="164"/>
        <end position="279"/>
    </location>
</feature>
<protein>
    <recommendedName>
        <fullName evidence="11">Two component transcriptional regulator, AraC family</fullName>
    </recommendedName>
</protein>
<keyword evidence="6" id="KW-0472">Membrane</keyword>
<organism evidence="9 10">
    <name type="scientific">Niastella koreensis</name>
    <dbReference type="NCBI Taxonomy" id="354356"/>
    <lineage>
        <taxon>Bacteria</taxon>
        <taxon>Pseudomonadati</taxon>
        <taxon>Bacteroidota</taxon>
        <taxon>Chitinophagia</taxon>
        <taxon>Chitinophagales</taxon>
        <taxon>Chitinophagaceae</taxon>
        <taxon>Niastella</taxon>
    </lineage>
</organism>
<evidence type="ECO:0000256" key="6">
    <source>
        <dbReference type="SAM" id="Phobius"/>
    </source>
</evidence>
<dbReference type="InterPro" id="IPR001789">
    <property type="entry name" value="Sig_transdc_resp-reg_receiver"/>
</dbReference>
<dbReference type="PANTHER" id="PTHR43547:SF2">
    <property type="entry name" value="HYBRID SIGNAL TRANSDUCTION HISTIDINE KINASE C"/>
    <property type="match status" value="1"/>
</dbReference>
<proteinExistence type="predicted"/>
<dbReference type="EMBL" id="LWBO01000016">
    <property type="protein sequence ID" value="OQP46174.1"/>
    <property type="molecule type" value="Genomic_DNA"/>
</dbReference>
<keyword evidence="10" id="KW-1185">Reference proteome</keyword>
<evidence type="ECO:0000256" key="4">
    <source>
        <dbReference type="PROSITE-ProRule" id="PRU00169"/>
    </source>
</evidence>
<dbReference type="PANTHER" id="PTHR43547">
    <property type="entry name" value="TWO-COMPONENT HISTIDINE KINASE"/>
    <property type="match status" value="1"/>
</dbReference>
<keyword evidence="2" id="KW-0805">Transcription regulation</keyword>
<sequence>MHIKEGLPPGSIFAWEIIFNFIVNQNETSKLFAGLTILMSTPNYLACLIALIFLAGMLLFIYMWYKMRQSRQKYEGQILRLTEEKESAEKHCRQTEKEKQQAVLEAQRLTQRMLGLVDQLQLVAGQQVVIDDWADDPVFWTDTPGQERKSDQTILDALATETQRILIVDDNTEIRRYIAALFTEQFTVYEAKSGEEALTLARQFQPDIIISDVFMQGMTGIDLCKLIKDDNALGHIPVILLSGSASTDTRLQGVEGGADDYITKPFDKDLLVARVIALIKSKNNLQKYFYNEITLQQNPLKVSAEYKAFLDNCIAIVETHLDDEQFTIQTLAHELGMSYSKMNKKIKTVCGQPANAFVRFIRLRKAAELFINSNYNINETAYQVGIGDIKHFREHFTRLFGLKPSEYIEKYRKNLGKQYNINENILPRSGT</sequence>
<dbReference type="SUPFAM" id="SSF46689">
    <property type="entry name" value="Homeodomain-like"/>
    <property type="match status" value="1"/>
</dbReference>
<evidence type="ECO:0000256" key="3">
    <source>
        <dbReference type="ARBA" id="ARBA00023163"/>
    </source>
</evidence>
<keyword evidence="6" id="KW-1133">Transmembrane helix</keyword>
<keyword evidence="6" id="KW-0812">Transmembrane</keyword>
<evidence type="ECO:0000256" key="5">
    <source>
        <dbReference type="SAM" id="Coils"/>
    </source>
</evidence>
<dbReference type="InterPro" id="IPR011006">
    <property type="entry name" value="CheY-like_superfamily"/>
</dbReference>
<name>A0ABX3NTZ8_9BACT</name>
<feature type="coiled-coil region" evidence="5">
    <location>
        <begin position="71"/>
        <end position="112"/>
    </location>
</feature>
<evidence type="ECO:0000313" key="10">
    <source>
        <dbReference type="Proteomes" id="UP000192277"/>
    </source>
</evidence>
<evidence type="ECO:0000256" key="1">
    <source>
        <dbReference type="ARBA" id="ARBA00022553"/>
    </source>
</evidence>
<evidence type="ECO:0000256" key="2">
    <source>
        <dbReference type="ARBA" id="ARBA00023015"/>
    </source>
</evidence>
<evidence type="ECO:0000259" key="8">
    <source>
        <dbReference type="PROSITE" id="PS50110"/>
    </source>
</evidence>
<dbReference type="PROSITE" id="PS01124">
    <property type="entry name" value="HTH_ARAC_FAMILY_2"/>
    <property type="match status" value="1"/>
</dbReference>
<feature type="transmembrane region" description="Helical" evidence="6">
    <location>
        <begin position="43"/>
        <end position="65"/>
    </location>
</feature>
<dbReference type="SMART" id="SM00448">
    <property type="entry name" value="REC"/>
    <property type="match status" value="1"/>
</dbReference>
<evidence type="ECO:0008006" key="11">
    <source>
        <dbReference type="Google" id="ProtNLM"/>
    </source>
</evidence>
<dbReference type="InterPro" id="IPR018060">
    <property type="entry name" value="HTH_AraC"/>
</dbReference>
<dbReference type="Gene3D" id="1.10.10.60">
    <property type="entry name" value="Homeodomain-like"/>
    <property type="match status" value="1"/>
</dbReference>
<dbReference type="SUPFAM" id="SSF52172">
    <property type="entry name" value="CheY-like"/>
    <property type="match status" value="1"/>
</dbReference>
<dbReference type="Proteomes" id="UP000192277">
    <property type="component" value="Unassembled WGS sequence"/>
</dbReference>
<reference evidence="9 10" key="1">
    <citation type="submission" date="2016-04" db="EMBL/GenBank/DDBJ databases">
        <authorList>
            <person name="Chen L."/>
            <person name="Zhuang W."/>
            <person name="Wang G."/>
        </authorList>
    </citation>
    <scope>NUCLEOTIDE SEQUENCE [LARGE SCALE GENOMIC DNA]</scope>
    <source>
        <strain evidence="10">GR20</strain>
    </source>
</reference>
<feature type="modified residue" description="4-aspartylphosphate" evidence="4">
    <location>
        <position position="212"/>
    </location>
</feature>
<dbReference type="Gene3D" id="3.40.50.2300">
    <property type="match status" value="1"/>
</dbReference>
<dbReference type="Pfam" id="PF00072">
    <property type="entry name" value="Response_reg"/>
    <property type="match status" value="1"/>
</dbReference>
<keyword evidence="3" id="KW-0804">Transcription</keyword>
<feature type="domain" description="HTH araC/xylS-type" evidence="7">
    <location>
        <begin position="311"/>
        <end position="410"/>
    </location>
</feature>
<keyword evidence="5" id="KW-0175">Coiled coil</keyword>
<accession>A0ABX3NTZ8</accession>
<dbReference type="InterPro" id="IPR009057">
    <property type="entry name" value="Homeodomain-like_sf"/>
</dbReference>